<reference evidence="1" key="1">
    <citation type="submission" date="2019-04" db="EMBL/GenBank/DDBJ databases">
        <title>Microbes associate with the intestines of laboratory mice.</title>
        <authorList>
            <person name="Navarre W."/>
            <person name="Wong E."/>
            <person name="Huang K."/>
            <person name="Tropini C."/>
            <person name="Ng K."/>
            <person name="Yu B."/>
        </authorList>
    </citation>
    <scope>NUCLEOTIDE SEQUENCE</scope>
    <source>
        <strain evidence="1">NM04_E33</strain>
    </source>
</reference>
<dbReference type="Proteomes" id="UP000306319">
    <property type="component" value="Unassembled WGS sequence"/>
</dbReference>
<evidence type="ECO:0000313" key="1">
    <source>
        <dbReference type="EMBL" id="TGY76876.1"/>
    </source>
</evidence>
<name>A0AC61RDN2_9BACT</name>
<protein>
    <submittedName>
        <fullName evidence="1">Uncharacterized protein</fullName>
    </submittedName>
</protein>
<dbReference type="EMBL" id="SRYB01000034">
    <property type="protein sequence ID" value="TGY76876.1"/>
    <property type="molecule type" value="Genomic_DNA"/>
</dbReference>
<gene>
    <name evidence="1" type="ORF">E5331_16880</name>
</gene>
<sequence>MNEIAKNQPTAKEITQPKSSFKGYSLEEIRYQRALVALQKEFCKTKITRSLSNLQKNNPLSPNASPAAGLPGKFGAITGKFLKGLNYLDYAMIGFSVFGSVRKVMSFFRRKKKK</sequence>
<proteinExistence type="predicted"/>
<evidence type="ECO:0000313" key="2">
    <source>
        <dbReference type="Proteomes" id="UP000306319"/>
    </source>
</evidence>
<accession>A0AC61RDN2</accession>
<organism evidence="1 2">
    <name type="scientific">Lepagella muris</name>
    <dbReference type="NCBI Taxonomy" id="3032870"/>
    <lineage>
        <taxon>Bacteria</taxon>
        <taxon>Pseudomonadati</taxon>
        <taxon>Bacteroidota</taxon>
        <taxon>Bacteroidia</taxon>
        <taxon>Bacteroidales</taxon>
        <taxon>Muribaculaceae</taxon>
        <taxon>Lepagella</taxon>
    </lineage>
</organism>
<keyword evidence="2" id="KW-1185">Reference proteome</keyword>
<comment type="caution">
    <text evidence="1">The sequence shown here is derived from an EMBL/GenBank/DDBJ whole genome shotgun (WGS) entry which is preliminary data.</text>
</comment>